<reference evidence="2" key="1">
    <citation type="submission" date="2019-04" db="EMBL/GenBank/DDBJ databases">
        <title>Sequencing of skin fungus with MAO and IRED activity.</title>
        <authorList>
            <person name="Marsaioli A.J."/>
            <person name="Bonatto J.M.C."/>
            <person name="Reis Junior O."/>
        </authorList>
    </citation>
    <scope>NUCLEOTIDE SEQUENCE</scope>
    <source>
        <strain evidence="2">28M1</strain>
    </source>
</reference>
<accession>A0A9P5BUR9</accession>
<keyword evidence="3" id="KW-1185">Reference proteome</keyword>
<proteinExistence type="predicted"/>
<evidence type="ECO:0000256" key="1">
    <source>
        <dbReference type="SAM" id="MobiDB-lite"/>
    </source>
</evidence>
<feature type="non-terminal residue" evidence="2">
    <location>
        <position position="1"/>
    </location>
</feature>
<dbReference type="EMBL" id="SWKV01000127">
    <property type="protein sequence ID" value="KAF3031704.1"/>
    <property type="molecule type" value="Genomic_DNA"/>
</dbReference>
<protein>
    <submittedName>
        <fullName evidence="2">Uncharacterized protein</fullName>
    </submittedName>
</protein>
<gene>
    <name evidence="2" type="ORF">E8E12_000218</name>
</gene>
<feature type="compositionally biased region" description="Basic and acidic residues" evidence="1">
    <location>
        <begin position="63"/>
        <end position="82"/>
    </location>
</feature>
<organism evidence="2 3">
    <name type="scientific">Didymella heteroderae</name>
    <dbReference type="NCBI Taxonomy" id="1769908"/>
    <lineage>
        <taxon>Eukaryota</taxon>
        <taxon>Fungi</taxon>
        <taxon>Dikarya</taxon>
        <taxon>Ascomycota</taxon>
        <taxon>Pezizomycotina</taxon>
        <taxon>Dothideomycetes</taxon>
        <taxon>Pleosporomycetidae</taxon>
        <taxon>Pleosporales</taxon>
        <taxon>Pleosporineae</taxon>
        <taxon>Didymellaceae</taxon>
        <taxon>Didymella</taxon>
    </lineage>
</organism>
<dbReference type="AlphaFoldDB" id="A0A9P5BUR9"/>
<feature type="region of interest" description="Disordered" evidence="1">
    <location>
        <begin position="1"/>
        <end position="86"/>
    </location>
</feature>
<comment type="caution">
    <text evidence="2">The sequence shown here is derived from an EMBL/GenBank/DDBJ whole genome shotgun (WGS) entry which is preliminary data.</text>
</comment>
<sequence>MGDDPSGVSATAVVSQGHVLATRSSRVTEAEDTENASSKVSHYPGVQKEQDDVQSTVSEVQEQVDKKLDQRSITKAGQDSKVEPPYVSINAPSVSYEEAVDVELRERSGDEWKTIKTISVARNNPKKDWAVESY</sequence>
<evidence type="ECO:0000313" key="2">
    <source>
        <dbReference type="EMBL" id="KAF3031704.1"/>
    </source>
</evidence>
<name>A0A9P5BUR9_9PLEO</name>
<dbReference type="Proteomes" id="UP000758155">
    <property type="component" value="Unassembled WGS sequence"/>
</dbReference>
<evidence type="ECO:0000313" key="3">
    <source>
        <dbReference type="Proteomes" id="UP000758155"/>
    </source>
</evidence>